<keyword evidence="3" id="KW-1185">Reference proteome</keyword>
<protein>
    <submittedName>
        <fullName evidence="2">Uncharacterized protein</fullName>
    </submittedName>
</protein>
<dbReference type="Pfam" id="PF15869">
    <property type="entry name" value="TolB_like"/>
    <property type="match status" value="1"/>
</dbReference>
<evidence type="ECO:0000313" key="2">
    <source>
        <dbReference type="EMBL" id="BBL05780.1"/>
    </source>
</evidence>
<dbReference type="RefSeq" id="WP_141427657.1">
    <property type="nucleotide sequence ID" value="NZ_AP019736.1"/>
</dbReference>
<accession>A0A4Y1WXV2</accession>
<dbReference type="SUPFAM" id="SSF63825">
    <property type="entry name" value="YWTD domain"/>
    <property type="match status" value="1"/>
</dbReference>
<sequence>MIRFPFLLLCLLLSVACGRRHTAVTDPEFSATAPGDSLHAMRIPVGGDFLGEYPVLTLGERIVMQNPFRLDKCYSVCRFSGDSLVKEGEFLMRGRGPLEMMIPQGVFDPEAERLTVFGLYNGENRMLRIGSGDLYDPSRWEYGTLDFLEGYQLESPCRLTDTTFLTIGHTVESFSPFSILDPGGERVTPLDFRFPEPPLDLPALQQAIFWTGWLHRHPQRSRFLYSNQNFRYLLVFDVTEDGRVEVVRRLYDKMPEAHPSGDPGHQFDMDDSCPHGFFPLAVDDRFIYVGYMQDTYGEQRERVRAGDLRQLFPSRINVYDWDGNFVRRLVLDRPVGPMVVHDGRLIAWSVDPETAEEMLVRYDL</sequence>
<dbReference type="OrthoDB" id="1047112at2"/>
<keyword evidence="1" id="KW-0732">Signal</keyword>
<reference evidence="3" key="1">
    <citation type="submission" date="2019-06" db="EMBL/GenBank/DDBJ databases">
        <title>Alistipes onderdonkii subsp. vulgaris subsp. nov., Alistipes dispar sp. nov. and Alistipes communis sp. nov., isolated from human faeces, and creation of Alistipes onderdonkii subsp. onderdonkii subsp. nov.</title>
        <authorList>
            <person name="Sakamoto M."/>
            <person name="Ikeyama N."/>
            <person name="Ogata Y."/>
            <person name="Suda W."/>
            <person name="Iino T."/>
            <person name="Hattori M."/>
            <person name="Ohkuma M."/>
        </authorList>
    </citation>
    <scope>NUCLEOTIDE SEQUENCE [LARGE SCALE GENOMIC DNA]</scope>
    <source>
        <strain evidence="3">5CPEGH6</strain>
    </source>
</reference>
<feature type="signal peptide" evidence="1">
    <location>
        <begin position="1"/>
        <end position="22"/>
    </location>
</feature>
<dbReference type="AlphaFoldDB" id="A0A4Y1WXV2"/>
<proteinExistence type="predicted"/>
<evidence type="ECO:0000256" key="1">
    <source>
        <dbReference type="SAM" id="SignalP"/>
    </source>
</evidence>
<dbReference type="EMBL" id="AP019736">
    <property type="protein sequence ID" value="BBL05780.1"/>
    <property type="molecule type" value="Genomic_DNA"/>
</dbReference>
<organism evidence="2 3">
    <name type="scientific">Alistipes dispar</name>
    <dbReference type="NCBI Taxonomy" id="2585119"/>
    <lineage>
        <taxon>Bacteria</taxon>
        <taxon>Pseudomonadati</taxon>
        <taxon>Bacteroidota</taxon>
        <taxon>Bacteroidia</taxon>
        <taxon>Bacteroidales</taxon>
        <taxon>Rikenellaceae</taxon>
        <taxon>Alistipes</taxon>
    </lineage>
</organism>
<dbReference type="PROSITE" id="PS51257">
    <property type="entry name" value="PROKAR_LIPOPROTEIN"/>
    <property type="match status" value="1"/>
</dbReference>
<feature type="chain" id="PRO_5021376758" evidence="1">
    <location>
        <begin position="23"/>
        <end position="364"/>
    </location>
</feature>
<name>A0A4Y1WXV2_9BACT</name>
<evidence type="ECO:0000313" key="3">
    <source>
        <dbReference type="Proteomes" id="UP000319374"/>
    </source>
</evidence>
<dbReference type="GeneID" id="98672389"/>
<gene>
    <name evidence="2" type="ORF">A5CPEGH6_04180</name>
</gene>
<dbReference type="Proteomes" id="UP000319374">
    <property type="component" value="Chromosome"/>
</dbReference>
<dbReference type="KEGG" id="ada:A5CPEGH6_04180"/>